<dbReference type="Gene3D" id="3.40.50.720">
    <property type="entry name" value="NAD(P)-binding Rossmann-like Domain"/>
    <property type="match status" value="1"/>
</dbReference>
<dbReference type="InterPro" id="IPR006076">
    <property type="entry name" value="FAD-dep_OxRdtase"/>
</dbReference>
<evidence type="ECO:0000256" key="9">
    <source>
        <dbReference type="ARBA" id="ARBA00023002"/>
    </source>
</evidence>
<dbReference type="GO" id="GO:0003884">
    <property type="term" value="F:D-amino-acid oxidase activity"/>
    <property type="evidence" value="ECO:0007669"/>
    <property type="project" value="InterPro"/>
</dbReference>
<keyword evidence="10 13" id="KW-0406">Ion transport</keyword>
<keyword evidence="18" id="KW-1185">Reference proteome</keyword>
<dbReference type="GO" id="GO:0005267">
    <property type="term" value="F:potassium channel activity"/>
    <property type="evidence" value="ECO:0007669"/>
    <property type="project" value="InterPro"/>
</dbReference>
<keyword evidence="7" id="KW-0274">FAD</keyword>
<dbReference type="OrthoDB" id="297496at2759"/>
<dbReference type="PANTHER" id="PTHR11530:SF11">
    <property type="entry name" value="D-ASPARTATE OXIDASE"/>
    <property type="match status" value="1"/>
</dbReference>
<dbReference type="AlphaFoldDB" id="A0A409YP96"/>
<feature type="transmembrane region" description="Helical" evidence="14">
    <location>
        <begin position="830"/>
        <end position="852"/>
    </location>
</feature>
<comment type="similarity">
    <text evidence="13">Belongs to the two pore domain potassium channel (TC 1.A.1.8) family.</text>
</comment>
<evidence type="ECO:0000256" key="1">
    <source>
        <dbReference type="ARBA" id="ARBA00001974"/>
    </source>
</evidence>
<comment type="caution">
    <text evidence="17">The sequence shown here is derived from an EMBL/GenBank/DDBJ whole genome shotgun (WGS) entry which is preliminary data.</text>
</comment>
<keyword evidence="5" id="KW-0285">Flavoprotein</keyword>
<evidence type="ECO:0000256" key="7">
    <source>
        <dbReference type="ARBA" id="ARBA00022827"/>
    </source>
</evidence>
<dbReference type="InterPro" id="IPR013099">
    <property type="entry name" value="K_chnl_dom"/>
</dbReference>
<dbReference type="Pfam" id="PF01266">
    <property type="entry name" value="DAO"/>
    <property type="match status" value="1"/>
</dbReference>
<dbReference type="SUPFAM" id="SSF51971">
    <property type="entry name" value="Nucleotide-binding domain"/>
    <property type="match status" value="1"/>
</dbReference>
<evidence type="ECO:0000259" key="15">
    <source>
        <dbReference type="Pfam" id="PF01266"/>
    </source>
</evidence>
<evidence type="ECO:0000256" key="13">
    <source>
        <dbReference type="RuleBase" id="RU003857"/>
    </source>
</evidence>
<dbReference type="EMBL" id="NHTK01000893">
    <property type="protein sequence ID" value="PPR04784.1"/>
    <property type="molecule type" value="Genomic_DNA"/>
</dbReference>
<dbReference type="Gene3D" id="3.30.9.10">
    <property type="entry name" value="D-Amino Acid Oxidase, subunit A, domain 2"/>
    <property type="match status" value="1"/>
</dbReference>
<evidence type="ECO:0000256" key="2">
    <source>
        <dbReference type="ARBA" id="ARBA00004141"/>
    </source>
</evidence>
<dbReference type="GO" id="GO:0019478">
    <property type="term" value="P:D-amino acid catabolic process"/>
    <property type="evidence" value="ECO:0007669"/>
    <property type="project" value="TreeGrafter"/>
</dbReference>
<comment type="subcellular location">
    <subcellularLocation>
        <location evidence="2">Membrane</location>
        <topology evidence="2">Multi-pass membrane protein</topology>
    </subcellularLocation>
</comment>
<dbReference type="SUPFAM" id="SSF81324">
    <property type="entry name" value="Voltage-gated potassium channels"/>
    <property type="match status" value="2"/>
</dbReference>
<gene>
    <name evidence="17" type="ORF">CVT24_007100</name>
</gene>
<evidence type="ECO:0008006" key="19">
    <source>
        <dbReference type="Google" id="ProtNLM"/>
    </source>
</evidence>
<evidence type="ECO:0000256" key="10">
    <source>
        <dbReference type="ARBA" id="ARBA00023065"/>
    </source>
</evidence>
<keyword evidence="12 13" id="KW-0407">Ion channel</keyword>
<feature type="transmembrane region" description="Helical" evidence="14">
    <location>
        <begin position="858"/>
        <end position="876"/>
    </location>
</feature>
<dbReference type="PRINTS" id="PR01333">
    <property type="entry name" value="2POREKCHANEL"/>
</dbReference>
<dbReference type="Proteomes" id="UP000284842">
    <property type="component" value="Unassembled WGS sequence"/>
</dbReference>
<dbReference type="STRING" id="181874.A0A409YP96"/>
<evidence type="ECO:0000256" key="11">
    <source>
        <dbReference type="ARBA" id="ARBA00023136"/>
    </source>
</evidence>
<evidence type="ECO:0000256" key="8">
    <source>
        <dbReference type="ARBA" id="ARBA00022989"/>
    </source>
</evidence>
<comment type="cofactor">
    <cofactor evidence="1">
        <name>FAD</name>
        <dbReference type="ChEBI" id="CHEBI:57692"/>
    </cofactor>
</comment>
<keyword evidence="9" id="KW-0560">Oxidoreductase</keyword>
<evidence type="ECO:0000256" key="3">
    <source>
        <dbReference type="ARBA" id="ARBA00006730"/>
    </source>
</evidence>
<accession>A0A409YP96</accession>
<keyword evidence="11 14" id="KW-0472">Membrane</keyword>
<feature type="transmembrane region" description="Helical" evidence="14">
    <location>
        <begin position="888"/>
        <end position="908"/>
    </location>
</feature>
<evidence type="ECO:0000256" key="12">
    <source>
        <dbReference type="ARBA" id="ARBA00023303"/>
    </source>
</evidence>
<evidence type="ECO:0000313" key="18">
    <source>
        <dbReference type="Proteomes" id="UP000284842"/>
    </source>
</evidence>
<feature type="domain" description="Potassium channel" evidence="16">
    <location>
        <begin position="543"/>
        <end position="616"/>
    </location>
</feature>
<dbReference type="Gene3D" id="1.10.287.70">
    <property type="match status" value="2"/>
</dbReference>
<keyword evidence="4 13" id="KW-0813">Transport</keyword>
<name>A0A409YP96_9AGAR</name>
<protein>
    <recommendedName>
        <fullName evidence="19">Potassium channel domain-containing protein</fullName>
    </recommendedName>
</protein>
<dbReference type="InterPro" id="IPR023209">
    <property type="entry name" value="DAO"/>
</dbReference>
<dbReference type="InterPro" id="IPR003280">
    <property type="entry name" value="2pore_dom_K_chnl"/>
</dbReference>
<evidence type="ECO:0000256" key="14">
    <source>
        <dbReference type="SAM" id="Phobius"/>
    </source>
</evidence>
<feature type="transmembrane region" description="Helical" evidence="14">
    <location>
        <begin position="495"/>
        <end position="516"/>
    </location>
</feature>
<feature type="transmembrane region" description="Helical" evidence="14">
    <location>
        <begin position="537"/>
        <end position="559"/>
    </location>
</feature>
<organism evidence="17 18">
    <name type="scientific">Panaeolus cyanescens</name>
    <dbReference type="NCBI Taxonomy" id="181874"/>
    <lineage>
        <taxon>Eukaryota</taxon>
        <taxon>Fungi</taxon>
        <taxon>Dikarya</taxon>
        <taxon>Basidiomycota</taxon>
        <taxon>Agaricomycotina</taxon>
        <taxon>Agaricomycetes</taxon>
        <taxon>Agaricomycetidae</taxon>
        <taxon>Agaricales</taxon>
        <taxon>Agaricineae</taxon>
        <taxon>Galeropsidaceae</taxon>
        <taxon>Panaeolus</taxon>
    </lineage>
</organism>
<feature type="transmembrane region" description="Helical" evidence="14">
    <location>
        <begin position="461"/>
        <end position="483"/>
    </location>
</feature>
<evidence type="ECO:0000256" key="6">
    <source>
        <dbReference type="ARBA" id="ARBA00022692"/>
    </source>
</evidence>
<keyword evidence="6 13" id="KW-0812">Transmembrane</keyword>
<feature type="transmembrane region" description="Helical" evidence="14">
    <location>
        <begin position="386"/>
        <end position="411"/>
    </location>
</feature>
<dbReference type="GO" id="GO:0005737">
    <property type="term" value="C:cytoplasm"/>
    <property type="evidence" value="ECO:0007669"/>
    <property type="project" value="TreeGrafter"/>
</dbReference>
<sequence>MPSSQIIPKKQVIVLGAGVVGLTTALKIQLQGPYSVTIIADIIPSDPKSIRYTSRWAGAHHVYNPINETKQHEYEKETFEVMWKLSSPGSDAEESFLRVTQTEYFYVEREKPDPLEQMPNYKPLPKDQLPPGCLSGCSFTTVTIDTPIYLNYLLMRFLANGGRVLRGSVMHVNQVLEGGTRLFSGGSPHDPLPDAVINCTGIGARFLGGVEDKAVYPIRGQTVLIRAPWVRFGRTETLSADGALTYIIPRHSSDVIVGGTRAADDWYPRPRPETTMDILARGLKLCPELAPPDIRAVREPTIEDLLRHKVGEGCGLRPARKGGLRLELEWKDGKQSLEEPGDEGAGIEKGNRGATLNDRRWREHVTSKTILSDNAKKTSEPAYRKLPLISGIIIPFSLLLSIPGLTGHWYVRTDGAGLILETRKNTTLLDASMGISLVCGVLANACLVVRFSERNVKAMTLLCIFWLTIHDLINILVVTIFGLEHRFDDGFTYGQPFWLTVCSTIASTSTNIALISDYKHTKEFQFKGSGLTQKQRSLMIAIIILLSYLALGSLVQAIMLEITFIEALYFSVVSIETIGFGDIHPTSTSTRIFTVVYVSIGILNLALTVALSREALLEEAAVSFQTRITALRTRVSHERMRYRWKNAIRKRLQAQGAPVWVPHDNLAQNHKNNVDSHRLTAAYLKSLPRTLFHTLQTHLLPVSRQEGTHLYRPRPRRLNIEALSQMQINSAAEEAGVTMLDLQLFISPSQAPEQNTAPPICDASPRHRWLGKRYSWFPFTRSPTTSNDELADLEEDITTASQMQEAGGEDCAIQDEDLSKSIAHEERSAFAARLVLAWILFIAFWMVGSLIFMETEGWGFGTSVYFCFVSFTTVGYGELSPQTPAGRAIFVAWALVGVGTMTILLSILSDAYSRRYKAIIKTDLPPILPQLASNKATLFPTISSSTLAHHPLPYEVLQQARILHDLVQKYKSAKLDDQQAPTSWIPAWSRTISQPDDEQALRQFCTQIEGGFELPEFVFLY</sequence>
<feature type="domain" description="Potassium channel" evidence="16">
    <location>
        <begin position="842"/>
        <end position="912"/>
    </location>
</feature>
<proteinExistence type="inferred from homology"/>
<dbReference type="Pfam" id="PF07885">
    <property type="entry name" value="Ion_trans_2"/>
    <property type="match status" value="2"/>
</dbReference>
<comment type="similarity">
    <text evidence="3">Belongs to the DAMOX/DASOX family.</text>
</comment>
<reference evidence="17 18" key="1">
    <citation type="journal article" date="2018" name="Evol. Lett.">
        <title>Horizontal gene cluster transfer increased hallucinogenic mushroom diversity.</title>
        <authorList>
            <person name="Reynolds H.T."/>
            <person name="Vijayakumar V."/>
            <person name="Gluck-Thaler E."/>
            <person name="Korotkin H.B."/>
            <person name="Matheny P.B."/>
            <person name="Slot J.C."/>
        </authorList>
    </citation>
    <scope>NUCLEOTIDE SEQUENCE [LARGE SCALE GENOMIC DNA]</scope>
    <source>
        <strain evidence="17 18">2629</strain>
    </source>
</reference>
<dbReference type="SUPFAM" id="SSF54373">
    <property type="entry name" value="FAD-linked reductases, C-terminal domain"/>
    <property type="match status" value="1"/>
</dbReference>
<evidence type="ECO:0000313" key="17">
    <source>
        <dbReference type="EMBL" id="PPR04784.1"/>
    </source>
</evidence>
<evidence type="ECO:0000259" key="16">
    <source>
        <dbReference type="Pfam" id="PF07885"/>
    </source>
</evidence>
<dbReference type="GO" id="GO:0071949">
    <property type="term" value="F:FAD binding"/>
    <property type="evidence" value="ECO:0007669"/>
    <property type="project" value="InterPro"/>
</dbReference>
<feature type="domain" description="FAD dependent oxidoreductase" evidence="15">
    <location>
        <begin position="12"/>
        <end position="292"/>
    </location>
</feature>
<dbReference type="GO" id="GO:0016020">
    <property type="term" value="C:membrane"/>
    <property type="evidence" value="ECO:0007669"/>
    <property type="project" value="UniProtKB-SubCell"/>
</dbReference>
<keyword evidence="8 14" id="KW-1133">Transmembrane helix</keyword>
<dbReference type="PANTHER" id="PTHR11530">
    <property type="entry name" value="D-AMINO ACID OXIDASE"/>
    <property type="match status" value="1"/>
</dbReference>
<evidence type="ECO:0000256" key="5">
    <source>
        <dbReference type="ARBA" id="ARBA00022630"/>
    </source>
</evidence>
<evidence type="ECO:0000256" key="4">
    <source>
        <dbReference type="ARBA" id="ARBA00022448"/>
    </source>
</evidence>
<dbReference type="InParanoid" id="A0A409YP96"/>
<feature type="transmembrane region" description="Helical" evidence="14">
    <location>
        <begin position="431"/>
        <end position="449"/>
    </location>
</feature>